<gene>
    <name evidence="1" type="ORF">CFBP7900_09450</name>
</gene>
<comment type="caution">
    <text evidence="1">The sequence shown here is derived from an EMBL/GenBank/DDBJ whole genome shotgun (WGS) entry which is preliminary data.</text>
</comment>
<evidence type="ECO:0000313" key="1">
    <source>
        <dbReference type="EMBL" id="CAD0313897.1"/>
    </source>
</evidence>
<protein>
    <recommendedName>
        <fullName evidence="3">Lipoprotein</fullName>
    </recommendedName>
</protein>
<dbReference type="EMBL" id="CAJDKC010000003">
    <property type="protein sequence ID" value="CAD0313897.1"/>
    <property type="molecule type" value="Genomic_DNA"/>
</dbReference>
<dbReference type="AlphaFoldDB" id="A0A6V7CC49"/>
<dbReference type="PROSITE" id="PS51257">
    <property type="entry name" value="PROKAR_LIPOPROTEIN"/>
    <property type="match status" value="1"/>
</dbReference>
<proteinExistence type="predicted"/>
<reference evidence="1 2" key="1">
    <citation type="submission" date="2020-07" db="EMBL/GenBank/DDBJ databases">
        <authorList>
            <person name="Pothier F. J."/>
        </authorList>
    </citation>
    <scope>NUCLEOTIDE SEQUENCE [LARGE SCALE GENOMIC DNA]</scope>
    <source>
        <strain evidence="1 2">CFBP 7900</strain>
    </source>
</reference>
<organism evidence="1 2">
    <name type="scientific">Xanthomonas hortorum pv. carotae</name>
    <dbReference type="NCBI Taxonomy" id="487904"/>
    <lineage>
        <taxon>Bacteria</taxon>
        <taxon>Pseudomonadati</taxon>
        <taxon>Pseudomonadota</taxon>
        <taxon>Gammaproteobacteria</taxon>
        <taxon>Lysobacterales</taxon>
        <taxon>Lysobacteraceae</taxon>
        <taxon>Xanthomonas</taxon>
    </lineage>
</organism>
<name>A0A6V7CC49_9XANT</name>
<evidence type="ECO:0008006" key="3">
    <source>
        <dbReference type="Google" id="ProtNLM"/>
    </source>
</evidence>
<dbReference type="Proteomes" id="UP000587508">
    <property type="component" value="Unassembled WGS sequence"/>
</dbReference>
<evidence type="ECO:0000313" key="2">
    <source>
        <dbReference type="Proteomes" id="UP000587508"/>
    </source>
</evidence>
<sequence>MVTRLIILLALIAVLVGGCVWQEQRVSTAQRERKQALDAKAAAIAERDSARASTKTVVTQYVDRVQIVREAGATITREIPIYVTQKADAACAIPAGFVRLHDAAATGNPAGPSTGDPDAPAAGITLSGIAGTVADNYTSCHATAAQLSALQDGIDLHAPESAP</sequence>
<dbReference type="RefSeq" id="WP_183086660.1">
    <property type="nucleotide sequence ID" value="NZ_CAJDKC010000003.1"/>
</dbReference>
<accession>A0A6V7CC49</accession>
<dbReference type="EMBL" id="CAJDKC010000003">
    <property type="protein sequence ID" value="CAD0313890.1"/>
    <property type="molecule type" value="Genomic_DNA"/>
</dbReference>